<keyword evidence="3" id="KW-1185">Reference proteome</keyword>
<dbReference type="Proteomes" id="UP000248889">
    <property type="component" value="Unassembled WGS sequence"/>
</dbReference>
<dbReference type="InterPro" id="IPR029063">
    <property type="entry name" value="SAM-dependent_MTases_sf"/>
</dbReference>
<dbReference type="EMBL" id="QKYN01000112">
    <property type="protein sequence ID" value="RAG82525.1"/>
    <property type="molecule type" value="Genomic_DNA"/>
</dbReference>
<evidence type="ECO:0000256" key="1">
    <source>
        <dbReference type="SAM" id="MobiDB-lite"/>
    </source>
</evidence>
<reference evidence="2 3" key="1">
    <citation type="submission" date="2018-06" db="EMBL/GenBank/DDBJ databases">
        <title>Streptacidiphilus pinicola sp. nov., isolated from pine grove soil.</title>
        <authorList>
            <person name="Roh S.G."/>
            <person name="Park S."/>
            <person name="Kim M.-K."/>
            <person name="Yun B.-R."/>
            <person name="Park J."/>
            <person name="Kim M.J."/>
            <person name="Kim Y.S."/>
            <person name="Kim S.B."/>
        </authorList>
    </citation>
    <scope>NUCLEOTIDE SEQUENCE [LARGE SCALE GENOMIC DNA]</scope>
    <source>
        <strain evidence="2 3">MMS16-CNU450</strain>
    </source>
</reference>
<sequence>MIATDHPSPAPSGAPVETPPPNIARVYDYLLGGKDNFESDRALGDRIAQALPQVHLGVQQQRAVLRRVVDFLVREAGLRQLIDIGSGLPTAENVHQVAQRSAPETHVVYVDNDPAVLAHARALLADNKQTVVTDGDLRHPAELLADPVLRAHIDFERPVGLLLCGILHYVLDDEDPYRVVRALVDELPSGSYVFVHHLITAGPEVDADTAQAEAMLRQGVGRGQFRTSAEVAAFLDGLELVPPGVVTVAEWRPDDETPSHDAHPVLRLAAVGVARKP</sequence>
<dbReference type="InterPro" id="IPR006764">
    <property type="entry name" value="SAM_dep_MeTrfase_SAV2177_type"/>
</dbReference>
<name>A0A2X0JZX2_9ACTN</name>
<dbReference type="AlphaFoldDB" id="A0A2X0JZX2"/>
<feature type="compositionally biased region" description="Pro residues" evidence="1">
    <location>
        <begin position="8"/>
        <end position="20"/>
    </location>
</feature>
<evidence type="ECO:0000313" key="2">
    <source>
        <dbReference type="EMBL" id="RAG82525.1"/>
    </source>
</evidence>
<keyword evidence="2" id="KW-0489">Methyltransferase</keyword>
<dbReference type="Pfam" id="PF04672">
    <property type="entry name" value="Methyltransf_19"/>
    <property type="match status" value="1"/>
</dbReference>
<keyword evidence="2" id="KW-0808">Transferase</keyword>
<proteinExistence type="predicted"/>
<dbReference type="OrthoDB" id="4134439at2"/>
<evidence type="ECO:0000313" key="3">
    <source>
        <dbReference type="Proteomes" id="UP000248889"/>
    </source>
</evidence>
<protein>
    <submittedName>
        <fullName evidence="2">SAM-dependent methyltransferase</fullName>
    </submittedName>
</protein>
<comment type="caution">
    <text evidence="2">The sequence shown here is derived from an EMBL/GenBank/DDBJ whole genome shotgun (WGS) entry which is preliminary data.</text>
</comment>
<dbReference type="SUPFAM" id="SSF53335">
    <property type="entry name" value="S-adenosyl-L-methionine-dependent methyltransferases"/>
    <property type="match status" value="1"/>
</dbReference>
<dbReference type="Gene3D" id="3.40.50.150">
    <property type="entry name" value="Vaccinia Virus protein VP39"/>
    <property type="match status" value="1"/>
</dbReference>
<dbReference type="GO" id="GO:0008168">
    <property type="term" value="F:methyltransferase activity"/>
    <property type="evidence" value="ECO:0007669"/>
    <property type="project" value="UniProtKB-KW"/>
</dbReference>
<dbReference type="PIRSF" id="PIRSF017393">
    <property type="entry name" value="MTase_SAV2177"/>
    <property type="match status" value="1"/>
</dbReference>
<feature type="region of interest" description="Disordered" evidence="1">
    <location>
        <begin position="1"/>
        <end position="20"/>
    </location>
</feature>
<gene>
    <name evidence="2" type="ORF">DN069_27120</name>
</gene>
<accession>A0A2X0JZX2</accession>
<dbReference type="GO" id="GO:0032259">
    <property type="term" value="P:methylation"/>
    <property type="evidence" value="ECO:0007669"/>
    <property type="project" value="UniProtKB-KW"/>
</dbReference>
<organism evidence="2 3">
    <name type="scientific">Streptacidiphilus pinicola</name>
    <dbReference type="NCBI Taxonomy" id="2219663"/>
    <lineage>
        <taxon>Bacteria</taxon>
        <taxon>Bacillati</taxon>
        <taxon>Actinomycetota</taxon>
        <taxon>Actinomycetes</taxon>
        <taxon>Kitasatosporales</taxon>
        <taxon>Streptomycetaceae</taxon>
        <taxon>Streptacidiphilus</taxon>
    </lineage>
</organism>